<reference evidence="1 2" key="1">
    <citation type="submission" date="2020-08" db="EMBL/GenBank/DDBJ databases">
        <authorList>
            <person name="Hejnol A."/>
        </authorList>
    </citation>
    <scope>NUCLEOTIDE SEQUENCE [LARGE SCALE GENOMIC DNA]</scope>
</reference>
<comment type="caution">
    <text evidence="1">The sequence shown here is derived from an EMBL/GenBank/DDBJ whole genome shotgun (WGS) entry which is preliminary data.</text>
</comment>
<evidence type="ECO:0000313" key="2">
    <source>
        <dbReference type="Proteomes" id="UP000549394"/>
    </source>
</evidence>
<evidence type="ECO:0000313" key="1">
    <source>
        <dbReference type="EMBL" id="CAD5113312.1"/>
    </source>
</evidence>
<dbReference type="EMBL" id="CAJFCJ010000003">
    <property type="protein sequence ID" value="CAD5113312.1"/>
    <property type="molecule type" value="Genomic_DNA"/>
</dbReference>
<dbReference type="AlphaFoldDB" id="A0A7I8VAU8"/>
<proteinExistence type="predicted"/>
<name>A0A7I8VAU8_9ANNE</name>
<organism evidence="1 2">
    <name type="scientific">Dimorphilus gyrociliatus</name>
    <dbReference type="NCBI Taxonomy" id="2664684"/>
    <lineage>
        <taxon>Eukaryota</taxon>
        <taxon>Metazoa</taxon>
        <taxon>Spiralia</taxon>
        <taxon>Lophotrochozoa</taxon>
        <taxon>Annelida</taxon>
        <taxon>Polychaeta</taxon>
        <taxon>Polychaeta incertae sedis</taxon>
        <taxon>Dinophilidae</taxon>
        <taxon>Dimorphilus</taxon>
    </lineage>
</organism>
<protein>
    <submittedName>
        <fullName evidence="1">Uncharacterized protein</fullName>
    </submittedName>
</protein>
<gene>
    <name evidence="1" type="ORF">DGYR_LOCUS2328</name>
</gene>
<keyword evidence="2" id="KW-1185">Reference proteome</keyword>
<dbReference type="Proteomes" id="UP000549394">
    <property type="component" value="Unassembled WGS sequence"/>
</dbReference>
<sequence>MDVYTHAEVSSCIADYGDYDCKVNMIPYANNFIPHPVMNYNSWHYIRLIINFKEQSRFTHAVLHSRNYHTFMDFRYPGQNDLRVISNTQNNVGRPCFIPVLDREFKNLELGIFSNENNKRPGLVKLIFYRKKHYSGKKMVAQLYIDNLAYISSCVSSDDPSGSNPARNCFKAMDTITKLENKIYNPPENSYQNYYSNWDVSKNSAWYKVQFRHTLILKAVRIKPKNAGSENDATQWLLQVADGSTYDLHVTNANGWNEKVLDSAEFTNTVTLKQPTVRPGASKVGFLEVSFKAYQPTSAALQYETVYSNFTDFTENTATKCTFLATPCEDRLKGEGSSLPPQLVSVPVQYTIN</sequence>
<accession>A0A7I8VAU8</accession>